<evidence type="ECO:0000256" key="1">
    <source>
        <dbReference type="ARBA" id="ARBA00004496"/>
    </source>
</evidence>
<dbReference type="FunFam" id="2.60.210.10:FF:000006">
    <property type="entry name" value="Ubiquitin carboxyl-terminal hydrolase 7"/>
    <property type="match status" value="1"/>
</dbReference>
<feature type="domain" description="B box-type" evidence="8">
    <location>
        <begin position="116"/>
        <end position="162"/>
    </location>
</feature>
<dbReference type="InterPro" id="IPR017907">
    <property type="entry name" value="Znf_RING_CS"/>
</dbReference>
<keyword evidence="5" id="KW-0862">Zinc</keyword>
<dbReference type="SMART" id="SM00336">
    <property type="entry name" value="BBOX"/>
    <property type="match status" value="2"/>
</dbReference>
<dbReference type="CDD" id="cd19757">
    <property type="entry name" value="Bbox1"/>
    <property type="match status" value="1"/>
</dbReference>
<dbReference type="InterPro" id="IPR013083">
    <property type="entry name" value="Znf_RING/FYVE/PHD"/>
</dbReference>
<keyword evidence="11" id="KW-1185">Reference proteome</keyword>
<dbReference type="PANTHER" id="PTHR47022:SF1">
    <property type="entry name" value="BTB AND MATH DOMAIN-CONTAINING PROTEIN 36-RELATED"/>
    <property type="match status" value="1"/>
</dbReference>
<evidence type="ECO:0000313" key="10">
    <source>
        <dbReference type="EMBL" id="CAH1266422.1"/>
    </source>
</evidence>
<feature type="domain" description="B box-type" evidence="8">
    <location>
        <begin position="179"/>
        <end position="220"/>
    </location>
</feature>
<evidence type="ECO:0000259" key="7">
    <source>
        <dbReference type="PROSITE" id="PS50089"/>
    </source>
</evidence>
<reference evidence="10" key="1">
    <citation type="submission" date="2022-01" db="EMBL/GenBank/DDBJ databases">
        <authorList>
            <person name="Braso-Vives M."/>
        </authorList>
    </citation>
    <scope>NUCLEOTIDE SEQUENCE</scope>
</reference>
<dbReference type="InterPro" id="IPR002083">
    <property type="entry name" value="MATH/TRAF_dom"/>
</dbReference>
<evidence type="ECO:0000256" key="2">
    <source>
        <dbReference type="ARBA" id="ARBA00022490"/>
    </source>
</evidence>
<evidence type="ECO:0000256" key="3">
    <source>
        <dbReference type="ARBA" id="ARBA00022723"/>
    </source>
</evidence>
<dbReference type="Gene3D" id="2.60.210.10">
    <property type="entry name" value="Apoptosis, Tumor Necrosis Factor Receptor Associated Protein 2, Chain A"/>
    <property type="match status" value="2"/>
</dbReference>
<dbReference type="Proteomes" id="UP000838412">
    <property type="component" value="Chromosome 5"/>
</dbReference>
<name>A0A8J9ZZY5_BRALA</name>
<comment type="subcellular location">
    <subcellularLocation>
        <location evidence="1">Cytoplasm</location>
    </subcellularLocation>
</comment>
<keyword evidence="2" id="KW-0963">Cytoplasm</keyword>
<dbReference type="SMART" id="SM00061">
    <property type="entry name" value="MATH"/>
    <property type="match status" value="2"/>
</dbReference>
<dbReference type="InterPro" id="IPR027370">
    <property type="entry name" value="Znf-RING_euk"/>
</dbReference>
<organism evidence="10 11">
    <name type="scientific">Branchiostoma lanceolatum</name>
    <name type="common">Common lancelet</name>
    <name type="synonym">Amphioxus lanceolatum</name>
    <dbReference type="NCBI Taxonomy" id="7740"/>
    <lineage>
        <taxon>Eukaryota</taxon>
        <taxon>Metazoa</taxon>
        <taxon>Chordata</taxon>
        <taxon>Cephalochordata</taxon>
        <taxon>Leptocardii</taxon>
        <taxon>Amphioxiformes</taxon>
        <taxon>Branchiostomatidae</taxon>
        <taxon>Branchiostoma</taxon>
    </lineage>
</organism>
<dbReference type="FunFam" id="3.30.160.60:FF:002885">
    <property type="entry name" value="Uncharacterized protein"/>
    <property type="match status" value="1"/>
</dbReference>
<dbReference type="Pfam" id="PF22486">
    <property type="entry name" value="MATH_2"/>
    <property type="match status" value="2"/>
</dbReference>
<dbReference type="SUPFAM" id="SSF57845">
    <property type="entry name" value="B-box zinc-binding domain"/>
    <property type="match status" value="1"/>
</dbReference>
<dbReference type="Gene3D" id="4.10.830.40">
    <property type="match status" value="1"/>
</dbReference>
<dbReference type="GO" id="GO:0008270">
    <property type="term" value="F:zinc ion binding"/>
    <property type="evidence" value="ECO:0007669"/>
    <property type="project" value="UniProtKB-KW"/>
</dbReference>
<dbReference type="PROSITE" id="PS50089">
    <property type="entry name" value="ZF_RING_2"/>
    <property type="match status" value="1"/>
</dbReference>
<dbReference type="SUPFAM" id="SSF57850">
    <property type="entry name" value="RING/U-box"/>
    <property type="match status" value="1"/>
</dbReference>
<evidence type="ECO:0000256" key="4">
    <source>
        <dbReference type="ARBA" id="ARBA00022771"/>
    </source>
</evidence>
<dbReference type="PANTHER" id="PTHR47022">
    <property type="entry name" value="BTB AND MATH DOMAIN-CONTAINING PROTEIN 36-RELATED"/>
    <property type="match status" value="1"/>
</dbReference>
<dbReference type="GO" id="GO:0005737">
    <property type="term" value="C:cytoplasm"/>
    <property type="evidence" value="ECO:0007669"/>
    <property type="project" value="UniProtKB-SubCell"/>
</dbReference>
<protein>
    <submittedName>
        <fullName evidence="10">USP7 protein</fullName>
    </submittedName>
</protein>
<feature type="domain" description="RING-type" evidence="7">
    <location>
        <begin position="35"/>
        <end position="79"/>
    </location>
</feature>
<dbReference type="InterPro" id="IPR008974">
    <property type="entry name" value="TRAF-like"/>
</dbReference>
<evidence type="ECO:0000256" key="6">
    <source>
        <dbReference type="PROSITE-ProRule" id="PRU00024"/>
    </source>
</evidence>
<proteinExistence type="predicted"/>
<dbReference type="PROSITE" id="PS00518">
    <property type="entry name" value="ZF_RING_1"/>
    <property type="match status" value="1"/>
</dbReference>
<dbReference type="PROSITE" id="PS50144">
    <property type="entry name" value="MATH"/>
    <property type="match status" value="2"/>
</dbReference>
<sequence>MPKRKKSDHASGSKSKEETKADTILNKISGDFLECPVCLEPLKDPKILPCIHTFCEGCLKKVVEQQGGAKDKFPCPTCRTDTVLPVGGVAWLKNNFFVQSLSDTVQAHKCLLSKEDDKMQCDNCEEEEAGHGCVVCEEFFCDECICAHRRLKRTRSHEVIGSAELKEHLITKTGTLKSKSLPICPKHDDEKMKFYCETCKHPICRDCTVLQHKNHQYGYLADTVCDVRAEIKNKLEAARQKITEHLNKASAVAMKQGELYMKTKKAADDISATAKEEIKYLTSLVKRKQTVLEERLAAITADRSRQLFSISDSVVSTLGGLSSTVDFSEKVIEHGSDFDVMNVYSDVTARLQSLLEGSTPDIPDDISHLMFELKTGQKKKFVVLGNNNDEDIQDDEMGEEKKSRAEATFRFTVDNISQLKEKKLSPAVFIRNMPWKILTRPEHKLNKKSLAFFLQCDAESDSLWSCSASAKLRLIPQKNDIQTFEKGFSHIFHRKEHIWGFPVFMPWDEVCDPEKGYIKDDKIILETHVKVDAPHGMKEIIRGNIFSEEELGKEIELKKVTNFRFTVENISKLMEKKLSYTFFIRNLPWKIVAVPETNAQPPNNKTLGVYLQCDADSNSFWSCCTSVELRLIPQKKGVQVYKQKFEHVFYGNDNKRGFPEFMKWDEVCDPEKGYNKDDKIILEASVKSSAACAMV</sequence>
<evidence type="ECO:0000259" key="9">
    <source>
        <dbReference type="PROSITE" id="PS50144"/>
    </source>
</evidence>
<evidence type="ECO:0000259" key="8">
    <source>
        <dbReference type="PROSITE" id="PS50119"/>
    </source>
</evidence>
<feature type="domain" description="MATH" evidence="9">
    <location>
        <begin position="560"/>
        <end position="686"/>
    </location>
</feature>
<keyword evidence="3" id="KW-0479">Metal-binding</keyword>
<gene>
    <name evidence="10" type="primary">USP7</name>
    <name evidence="10" type="ORF">BLAG_LOCUS20021</name>
</gene>
<evidence type="ECO:0000256" key="5">
    <source>
        <dbReference type="ARBA" id="ARBA00022833"/>
    </source>
</evidence>
<feature type="domain" description="MATH" evidence="9">
    <location>
        <begin position="406"/>
        <end position="529"/>
    </location>
</feature>
<dbReference type="Gene3D" id="3.30.160.60">
    <property type="entry name" value="Classic Zinc Finger"/>
    <property type="match status" value="1"/>
</dbReference>
<dbReference type="Pfam" id="PF13445">
    <property type="entry name" value="zf-RING_UBOX"/>
    <property type="match status" value="1"/>
</dbReference>
<dbReference type="InterPro" id="IPR001841">
    <property type="entry name" value="Znf_RING"/>
</dbReference>
<accession>A0A8J9ZZY5</accession>
<dbReference type="EMBL" id="OV696690">
    <property type="protein sequence ID" value="CAH1266422.1"/>
    <property type="molecule type" value="Genomic_DNA"/>
</dbReference>
<dbReference type="SMART" id="SM00184">
    <property type="entry name" value="RING"/>
    <property type="match status" value="1"/>
</dbReference>
<evidence type="ECO:0000313" key="11">
    <source>
        <dbReference type="Proteomes" id="UP000838412"/>
    </source>
</evidence>
<dbReference type="PROSITE" id="PS50119">
    <property type="entry name" value="ZF_BBOX"/>
    <property type="match status" value="2"/>
</dbReference>
<dbReference type="Gene3D" id="3.30.40.10">
    <property type="entry name" value="Zinc/RING finger domain, C3HC4 (zinc finger)"/>
    <property type="match status" value="1"/>
</dbReference>
<dbReference type="AlphaFoldDB" id="A0A8J9ZZY5"/>
<dbReference type="OrthoDB" id="289038at2759"/>
<dbReference type="InterPro" id="IPR000315">
    <property type="entry name" value="Znf_B-box"/>
</dbReference>
<dbReference type="SUPFAM" id="SSF49599">
    <property type="entry name" value="TRAF domain-like"/>
    <property type="match status" value="2"/>
</dbReference>
<dbReference type="Pfam" id="PF00643">
    <property type="entry name" value="zf-B_box"/>
    <property type="match status" value="1"/>
</dbReference>
<keyword evidence="4 6" id="KW-0863">Zinc-finger</keyword>